<evidence type="ECO:0000256" key="1">
    <source>
        <dbReference type="SAM" id="MobiDB-lite"/>
    </source>
</evidence>
<evidence type="ECO:0000313" key="3">
    <source>
        <dbReference type="EMBL" id="PFH52151.1"/>
    </source>
</evidence>
<feature type="transmembrane region" description="Helical" evidence="2">
    <location>
        <begin position="222"/>
        <end position="245"/>
    </location>
</feature>
<accession>A0A2A9NV19</accession>
<feature type="transmembrane region" description="Helical" evidence="2">
    <location>
        <begin position="251"/>
        <end position="272"/>
    </location>
</feature>
<sequence length="293" mass="32460">MVDRDIIIGPPPKSRRSAFLPGTPRVVSFKPVPLEKDRKVTQEEQNEEDDEQRRGAMKELVDSWMDRLQLISVITTFFASTEAGMLNTTTRDSNKEETAVLEEATNAAFLGALVLHTFAAIISFLAAFFLINYRLHEARVEEVKAQGLEIIETPRTAEHNQFSGQSIHVQGKRESKTDPVPGPIRVNEQSLDPPIWSTNPHLVQVGPFKTQPPTNLLNRCHLLCVLLAALGFALAMAGIGCFAWSRHPLGASIFTLACLVFCMGGVLGILFIPNCGCNGRTRKLKPRRVNLHP</sequence>
<gene>
    <name evidence="3" type="ORF">AMATHDRAFT_57498</name>
</gene>
<dbReference type="EMBL" id="KZ301981">
    <property type="protein sequence ID" value="PFH52151.1"/>
    <property type="molecule type" value="Genomic_DNA"/>
</dbReference>
<organism evidence="3 4">
    <name type="scientific">Amanita thiersii Skay4041</name>
    <dbReference type="NCBI Taxonomy" id="703135"/>
    <lineage>
        <taxon>Eukaryota</taxon>
        <taxon>Fungi</taxon>
        <taxon>Dikarya</taxon>
        <taxon>Basidiomycota</taxon>
        <taxon>Agaricomycotina</taxon>
        <taxon>Agaricomycetes</taxon>
        <taxon>Agaricomycetidae</taxon>
        <taxon>Agaricales</taxon>
        <taxon>Pluteineae</taxon>
        <taxon>Amanitaceae</taxon>
        <taxon>Amanita</taxon>
    </lineage>
</organism>
<feature type="compositionally biased region" description="Basic and acidic residues" evidence="1">
    <location>
        <begin position="33"/>
        <end position="42"/>
    </location>
</feature>
<keyword evidence="2" id="KW-1133">Transmembrane helix</keyword>
<feature type="region of interest" description="Disordered" evidence="1">
    <location>
        <begin position="1"/>
        <end position="55"/>
    </location>
</feature>
<protein>
    <submittedName>
        <fullName evidence="3">Uncharacterized protein</fullName>
    </submittedName>
</protein>
<keyword evidence="2" id="KW-0812">Transmembrane</keyword>
<dbReference type="Proteomes" id="UP000242287">
    <property type="component" value="Unassembled WGS sequence"/>
</dbReference>
<dbReference type="OrthoDB" id="2653987at2759"/>
<evidence type="ECO:0000313" key="4">
    <source>
        <dbReference type="Proteomes" id="UP000242287"/>
    </source>
</evidence>
<reference evidence="3 4" key="1">
    <citation type="submission" date="2014-02" db="EMBL/GenBank/DDBJ databases">
        <title>Transposable element dynamics among asymbiotic and ectomycorrhizal Amanita fungi.</title>
        <authorList>
            <consortium name="DOE Joint Genome Institute"/>
            <person name="Hess J."/>
            <person name="Skrede I."/>
            <person name="Wolfe B."/>
            <person name="LaButti K."/>
            <person name="Ohm R.A."/>
            <person name="Grigoriev I.V."/>
            <person name="Pringle A."/>
        </authorList>
    </citation>
    <scope>NUCLEOTIDE SEQUENCE [LARGE SCALE GENOMIC DNA]</scope>
    <source>
        <strain evidence="3 4">SKay4041</strain>
    </source>
</reference>
<proteinExistence type="predicted"/>
<keyword evidence="2" id="KW-0472">Membrane</keyword>
<evidence type="ECO:0000256" key="2">
    <source>
        <dbReference type="SAM" id="Phobius"/>
    </source>
</evidence>
<keyword evidence="4" id="KW-1185">Reference proteome</keyword>
<dbReference type="AlphaFoldDB" id="A0A2A9NV19"/>
<feature type="transmembrane region" description="Helical" evidence="2">
    <location>
        <begin position="107"/>
        <end position="131"/>
    </location>
</feature>
<name>A0A2A9NV19_9AGAR</name>